<dbReference type="EMBL" id="JBFOCI010000007">
    <property type="protein sequence ID" value="MEW9808365.1"/>
    <property type="molecule type" value="Genomic_DNA"/>
</dbReference>
<dbReference type="PANTHER" id="PTHR30537:SF26">
    <property type="entry name" value="GLYCINE CLEAVAGE SYSTEM TRANSCRIPTIONAL ACTIVATOR"/>
    <property type="match status" value="1"/>
</dbReference>
<organism evidence="6 7">
    <name type="scientific">Mesorhizobium marinum</name>
    <dbReference type="NCBI Taxonomy" id="3228790"/>
    <lineage>
        <taxon>Bacteria</taxon>
        <taxon>Pseudomonadati</taxon>
        <taxon>Pseudomonadota</taxon>
        <taxon>Alphaproteobacteria</taxon>
        <taxon>Hyphomicrobiales</taxon>
        <taxon>Phyllobacteriaceae</taxon>
        <taxon>Mesorhizobium</taxon>
    </lineage>
</organism>
<proteinExistence type="inferred from homology"/>
<dbReference type="SUPFAM" id="SSF53850">
    <property type="entry name" value="Periplasmic binding protein-like II"/>
    <property type="match status" value="1"/>
</dbReference>
<keyword evidence="3" id="KW-0238">DNA-binding</keyword>
<comment type="similarity">
    <text evidence="1">Belongs to the LysR transcriptional regulatory family.</text>
</comment>
<keyword evidence="7" id="KW-1185">Reference proteome</keyword>
<dbReference type="PROSITE" id="PS50931">
    <property type="entry name" value="HTH_LYSR"/>
    <property type="match status" value="1"/>
</dbReference>
<dbReference type="SUPFAM" id="SSF46785">
    <property type="entry name" value="Winged helix' DNA-binding domain"/>
    <property type="match status" value="1"/>
</dbReference>
<keyword evidence="4" id="KW-0804">Transcription</keyword>
<dbReference type="Gene3D" id="3.40.190.10">
    <property type="entry name" value="Periplasmic binding protein-like II"/>
    <property type="match status" value="2"/>
</dbReference>
<evidence type="ECO:0000256" key="4">
    <source>
        <dbReference type="ARBA" id="ARBA00023163"/>
    </source>
</evidence>
<dbReference type="RefSeq" id="WP_367725582.1">
    <property type="nucleotide sequence ID" value="NZ_JBFOCI010000007.1"/>
</dbReference>
<evidence type="ECO:0000313" key="6">
    <source>
        <dbReference type="EMBL" id="MEW9808365.1"/>
    </source>
</evidence>
<dbReference type="PANTHER" id="PTHR30537">
    <property type="entry name" value="HTH-TYPE TRANSCRIPTIONAL REGULATOR"/>
    <property type="match status" value="1"/>
</dbReference>
<keyword evidence="2" id="KW-0805">Transcription regulation</keyword>
<comment type="caution">
    <text evidence="6">The sequence shown here is derived from an EMBL/GenBank/DDBJ whole genome shotgun (WGS) entry which is preliminary data.</text>
</comment>
<dbReference type="InterPro" id="IPR005119">
    <property type="entry name" value="LysR_subst-bd"/>
</dbReference>
<dbReference type="InterPro" id="IPR036388">
    <property type="entry name" value="WH-like_DNA-bd_sf"/>
</dbReference>
<evidence type="ECO:0000256" key="1">
    <source>
        <dbReference type="ARBA" id="ARBA00009437"/>
    </source>
</evidence>
<gene>
    <name evidence="6" type="ORF">ABUE31_20435</name>
</gene>
<dbReference type="Pfam" id="PF03466">
    <property type="entry name" value="LysR_substrate"/>
    <property type="match status" value="1"/>
</dbReference>
<evidence type="ECO:0000256" key="2">
    <source>
        <dbReference type="ARBA" id="ARBA00023015"/>
    </source>
</evidence>
<dbReference type="InterPro" id="IPR058163">
    <property type="entry name" value="LysR-type_TF_proteobact-type"/>
</dbReference>
<protein>
    <submittedName>
        <fullName evidence="6">LysR family transcriptional regulator</fullName>
    </submittedName>
</protein>
<sequence>MALDGKRPKLRTLEAFEAVSRHLSISKAAEELGVTQSAISHQLKQLREELGESLVHRSGRGVALTEMGKRLAGRIQEAFGQIDRSVADVLGSGHRRIRIAICSSFAPGWLIGRLANFYAANPDIDLHLQMYAKDPELTDVVGDAFVTTLPDQQLGYFALKIMDEQLVAIYATSKANALRSLPLITTDLEPGRIGADWKAFRRLADVPDFDTDGRWLFASHYVMAFNMVEAGLGIALVPDFLAREALASGRVKMLSPVALPTNEDYYLCVKSSRRDEPPLRALVNWFRGQINGSAAHGK</sequence>
<dbReference type="Gene3D" id="1.10.10.10">
    <property type="entry name" value="Winged helix-like DNA-binding domain superfamily/Winged helix DNA-binding domain"/>
    <property type="match status" value="1"/>
</dbReference>
<dbReference type="InterPro" id="IPR000847">
    <property type="entry name" value="LysR_HTH_N"/>
</dbReference>
<dbReference type="InterPro" id="IPR036390">
    <property type="entry name" value="WH_DNA-bd_sf"/>
</dbReference>
<dbReference type="Proteomes" id="UP001556196">
    <property type="component" value="Unassembled WGS sequence"/>
</dbReference>
<evidence type="ECO:0000259" key="5">
    <source>
        <dbReference type="PROSITE" id="PS50931"/>
    </source>
</evidence>
<evidence type="ECO:0000313" key="7">
    <source>
        <dbReference type="Proteomes" id="UP001556196"/>
    </source>
</evidence>
<feature type="domain" description="HTH lysR-type" evidence="5">
    <location>
        <begin position="8"/>
        <end position="65"/>
    </location>
</feature>
<name>A0ABV3R4W8_9HYPH</name>
<dbReference type="Pfam" id="PF00126">
    <property type="entry name" value="HTH_1"/>
    <property type="match status" value="1"/>
</dbReference>
<accession>A0ABV3R4W8</accession>
<reference evidence="6 7" key="1">
    <citation type="submission" date="2024-06" db="EMBL/GenBank/DDBJ databases">
        <authorList>
            <person name="Tuo L."/>
        </authorList>
    </citation>
    <scope>NUCLEOTIDE SEQUENCE [LARGE SCALE GENOMIC DNA]</scope>
    <source>
        <strain evidence="6 7">ZMM04-5</strain>
    </source>
</reference>
<evidence type="ECO:0000256" key="3">
    <source>
        <dbReference type="ARBA" id="ARBA00023125"/>
    </source>
</evidence>
<dbReference type="PRINTS" id="PR00039">
    <property type="entry name" value="HTHLYSR"/>
</dbReference>